<dbReference type="Gene3D" id="1.10.510.10">
    <property type="entry name" value="Transferase(Phosphotransferase) domain 1"/>
    <property type="match status" value="1"/>
</dbReference>
<evidence type="ECO:0000256" key="7">
    <source>
        <dbReference type="PROSITE-ProRule" id="PRU10141"/>
    </source>
</evidence>
<dbReference type="Gene3D" id="3.40.190.10">
    <property type="entry name" value="Periplasmic binding protein-like II"/>
    <property type="match status" value="2"/>
</dbReference>
<dbReference type="SMART" id="SM00062">
    <property type="entry name" value="PBPb"/>
    <property type="match status" value="1"/>
</dbReference>
<keyword evidence="2" id="KW-0723">Serine/threonine-protein kinase</keyword>
<evidence type="ECO:0000256" key="4">
    <source>
        <dbReference type="ARBA" id="ARBA00022741"/>
    </source>
</evidence>
<evidence type="ECO:0000256" key="6">
    <source>
        <dbReference type="ARBA" id="ARBA00022840"/>
    </source>
</evidence>
<organism evidence="10 11">
    <name type="scientific">Streptomyces carpaticus</name>
    <dbReference type="NCBI Taxonomy" id="285558"/>
    <lineage>
        <taxon>Bacteria</taxon>
        <taxon>Bacillati</taxon>
        <taxon>Actinomycetota</taxon>
        <taxon>Actinomycetes</taxon>
        <taxon>Kitasatosporales</taxon>
        <taxon>Streptomycetaceae</taxon>
        <taxon>Streptomyces</taxon>
    </lineage>
</organism>
<dbReference type="PROSITE" id="PS50011">
    <property type="entry name" value="PROTEIN_KINASE_DOM"/>
    <property type="match status" value="1"/>
</dbReference>
<keyword evidence="11" id="KW-1185">Reference proteome</keyword>
<protein>
    <recommendedName>
        <fullName evidence="1">non-specific serine/threonine protein kinase</fullName>
        <ecNumber evidence="1">2.7.11.1</ecNumber>
    </recommendedName>
</protein>
<dbReference type="InterPro" id="IPR011009">
    <property type="entry name" value="Kinase-like_dom_sf"/>
</dbReference>
<dbReference type="Gene3D" id="3.30.200.20">
    <property type="entry name" value="Phosphorylase Kinase, domain 1"/>
    <property type="match status" value="1"/>
</dbReference>
<evidence type="ECO:0000256" key="2">
    <source>
        <dbReference type="ARBA" id="ARBA00022527"/>
    </source>
</evidence>
<sequence length="726" mass="78480">MHGKETGEERGDTEDTRRLRRDRTERVDRTGSTVGRERTASGLAREPGSDPDPDTYKLSGTAPEPDTYKLSGTAREPGGIPVTAREPDGTPVTARGPGETPATVTQPMPPPGPYPVIAGRYQLRRQLGRGGMGVVWEAMDTRLSRQVAVKGVLLRDGVDPATQTELVSRARREAQAIARIGHPNVIAVHDIIEGAAEPAGTDGTAAEGEVWIVMELLDARSLADVLREEGRLPVPRAARIALQVLRGLRAVHAAGVLHRDVKPHNILFRSNGKALLMDFGIATFEGAAQVTRSHSIVGTPRYLAPELGHFSPAPARTASTASDLWSLGVTLYEMVEGRAPFTGLDALEIQQAALNSPTPPMRYAGPLAPVIEGLLRKVPRHRIPAQEAEEALRRIAREEPPAPPPMPPRPPGPPDRYVPPDAGGGPLPGRRRGRVGAAIALALALLAGGGWLVWGAGGDGDADLAGHSTTIAKAQARGFLRIGVKSEQPGLSELVDDEWHGFDIEFARLIAHALGFDPQTQVRFVEVSSVNREQMLKQRQLDLVVATYSMTDKRRKQGVTFAGPYFITGQTMLMRAGAYEGASGPADLPNGTEVCTGDNSTSVESLEDGWPGKFTVLTRSDYDACVRLLLEDRFDAVMTDDLILAGFRAQHPDELEMLPRSFTTERYGVGLQPDEEALRDTVCEVIRDAVTDGSWQEIYQAELMDLLRGEARDAPTLGDLERCEES</sequence>
<dbReference type="InterPro" id="IPR000719">
    <property type="entry name" value="Prot_kinase_dom"/>
</dbReference>
<dbReference type="Proteomes" id="UP001577267">
    <property type="component" value="Unassembled WGS sequence"/>
</dbReference>
<evidence type="ECO:0000259" key="9">
    <source>
        <dbReference type="PROSITE" id="PS50011"/>
    </source>
</evidence>
<evidence type="ECO:0000256" key="8">
    <source>
        <dbReference type="SAM" id="MobiDB-lite"/>
    </source>
</evidence>
<dbReference type="PROSITE" id="PS00107">
    <property type="entry name" value="PROTEIN_KINASE_ATP"/>
    <property type="match status" value="1"/>
</dbReference>
<comment type="caution">
    <text evidence="10">The sequence shown here is derived from an EMBL/GenBank/DDBJ whole genome shotgun (WGS) entry which is preliminary data.</text>
</comment>
<dbReference type="InterPro" id="IPR001638">
    <property type="entry name" value="Solute-binding_3/MltF_N"/>
</dbReference>
<dbReference type="GO" id="GO:0004674">
    <property type="term" value="F:protein serine/threonine kinase activity"/>
    <property type="evidence" value="ECO:0007669"/>
    <property type="project" value="UniProtKB-EC"/>
</dbReference>
<dbReference type="Pfam" id="PF00069">
    <property type="entry name" value="Pkinase"/>
    <property type="match status" value="1"/>
</dbReference>
<dbReference type="CDD" id="cd13690">
    <property type="entry name" value="PBP2_GluB"/>
    <property type="match status" value="1"/>
</dbReference>
<gene>
    <name evidence="10" type="ORF">ACE11A_16555</name>
</gene>
<keyword evidence="4 7" id="KW-0547">Nucleotide-binding</keyword>
<keyword evidence="5 10" id="KW-0418">Kinase</keyword>
<keyword evidence="3 10" id="KW-0808">Transferase</keyword>
<dbReference type="PANTHER" id="PTHR43289">
    <property type="entry name" value="MITOGEN-ACTIVATED PROTEIN KINASE KINASE KINASE 20-RELATED"/>
    <property type="match status" value="1"/>
</dbReference>
<dbReference type="EMBL" id="JBHGBT010000014">
    <property type="protein sequence ID" value="MFB4195956.1"/>
    <property type="molecule type" value="Genomic_DNA"/>
</dbReference>
<feature type="region of interest" description="Disordered" evidence="8">
    <location>
        <begin position="1"/>
        <end position="113"/>
    </location>
</feature>
<accession>A0ABV4ZSG9</accession>
<evidence type="ECO:0000256" key="1">
    <source>
        <dbReference type="ARBA" id="ARBA00012513"/>
    </source>
</evidence>
<dbReference type="SUPFAM" id="SSF56112">
    <property type="entry name" value="Protein kinase-like (PK-like)"/>
    <property type="match status" value="1"/>
</dbReference>
<dbReference type="SUPFAM" id="SSF53850">
    <property type="entry name" value="Periplasmic binding protein-like II"/>
    <property type="match status" value="1"/>
</dbReference>
<dbReference type="CDD" id="cd14014">
    <property type="entry name" value="STKc_PknB_like"/>
    <property type="match status" value="1"/>
</dbReference>
<dbReference type="InterPro" id="IPR017441">
    <property type="entry name" value="Protein_kinase_ATP_BS"/>
</dbReference>
<dbReference type="RefSeq" id="WP_375063872.1">
    <property type="nucleotide sequence ID" value="NZ_JBHGBT010000014.1"/>
</dbReference>
<dbReference type="PANTHER" id="PTHR43289:SF6">
    <property type="entry name" value="SERINE_THREONINE-PROTEIN KINASE NEKL-3"/>
    <property type="match status" value="1"/>
</dbReference>
<dbReference type="Pfam" id="PF00497">
    <property type="entry name" value="SBP_bac_3"/>
    <property type="match status" value="1"/>
</dbReference>
<dbReference type="InterPro" id="IPR008271">
    <property type="entry name" value="Ser/Thr_kinase_AS"/>
</dbReference>
<feature type="compositionally biased region" description="Pro residues" evidence="8">
    <location>
        <begin position="401"/>
        <end position="417"/>
    </location>
</feature>
<name>A0ABV4ZSG9_9ACTN</name>
<feature type="region of interest" description="Disordered" evidence="8">
    <location>
        <begin position="396"/>
        <end position="430"/>
    </location>
</feature>
<evidence type="ECO:0000256" key="3">
    <source>
        <dbReference type="ARBA" id="ARBA00022679"/>
    </source>
</evidence>
<dbReference type="PROSITE" id="PS00108">
    <property type="entry name" value="PROTEIN_KINASE_ST"/>
    <property type="match status" value="1"/>
</dbReference>
<evidence type="ECO:0000313" key="11">
    <source>
        <dbReference type="Proteomes" id="UP001577267"/>
    </source>
</evidence>
<reference evidence="10 11" key="1">
    <citation type="submission" date="2024-09" db="EMBL/GenBank/DDBJ databases">
        <title>Draft genome sequence of multifaceted antimicrobials producing Streptomyces sp. strain FH1.</title>
        <authorList>
            <person name="Hassan F."/>
            <person name="Ali H."/>
            <person name="Hassan N."/>
            <person name="Nawaz A."/>
        </authorList>
    </citation>
    <scope>NUCLEOTIDE SEQUENCE [LARGE SCALE GENOMIC DNA]</scope>
    <source>
        <strain evidence="10 11">FH1</strain>
    </source>
</reference>
<evidence type="ECO:0000256" key="5">
    <source>
        <dbReference type="ARBA" id="ARBA00022777"/>
    </source>
</evidence>
<feature type="compositionally biased region" description="Basic and acidic residues" evidence="8">
    <location>
        <begin position="1"/>
        <end position="39"/>
    </location>
</feature>
<evidence type="ECO:0000313" key="10">
    <source>
        <dbReference type="EMBL" id="MFB4195956.1"/>
    </source>
</evidence>
<keyword evidence="6 7" id="KW-0067">ATP-binding</keyword>
<dbReference type="SMART" id="SM00220">
    <property type="entry name" value="S_TKc"/>
    <property type="match status" value="1"/>
</dbReference>
<proteinExistence type="predicted"/>
<dbReference type="EC" id="2.7.11.1" evidence="1"/>
<feature type="binding site" evidence="7">
    <location>
        <position position="150"/>
    </location>
    <ligand>
        <name>ATP</name>
        <dbReference type="ChEBI" id="CHEBI:30616"/>
    </ligand>
</feature>
<feature type="domain" description="Protein kinase" evidence="9">
    <location>
        <begin position="121"/>
        <end position="392"/>
    </location>
</feature>